<evidence type="ECO:0000256" key="1">
    <source>
        <dbReference type="SAM" id="MobiDB-lite"/>
    </source>
</evidence>
<dbReference type="InterPro" id="IPR001623">
    <property type="entry name" value="DnaJ_domain"/>
</dbReference>
<dbReference type="Gene3D" id="1.20.120.330">
    <property type="entry name" value="Nucleotidyltransferases domain 2"/>
    <property type="match status" value="1"/>
</dbReference>
<feature type="compositionally biased region" description="Low complexity" evidence="1">
    <location>
        <begin position="2786"/>
        <end position="2805"/>
    </location>
</feature>
<dbReference type="EMBL" id="CAJNOQ010000007">
    <property type="protein sequence ID" value="CAF0737955.1"/>
    <property type="molecule type" value="Genomic_DNA"/>
</dbReference>
<dbReference type="OrthoDB" id="10056691at2759"/>
<accession>A0A813NNJ4</accession>
<feature type="compositionally biased region" description="Polar residues" evidence="1">
    <location>
        <begin position="2717"/>
        <end position="2733"/>
    </location>
</feature>
<dbReference type="EMBL" id="CAJOBC010000007">
    <property type="protein sequence ID" value="CAF3515991.1"/>
    <property type="molecule type" value="Genomic_DNA"/>
</dbReference>
<feature type="region of interest" description="Disordered" evidence="1">
    <location>
        <begin position="2671"/>
        <end position="2692"/>
    </location>
</feature>
<sequence length="3068" mass="356607">MDSRYRFSTHLTSPHQDLGQTYTSRYYHRPVLSTPHHRLPRYSMATPSPSHLFTYQHQIPRHRFLSAWDLAPNPTIYLSTQSIGQPTSSTHHHNSSSNVRDNQNLLSGFHQNQSQQPLLTNNDRTQLQTMPNKDFADLVMLPREWRRGDDILLWPKNHDYYNLQWLENLWKYINEKLPNDLSMLENTNILYVLPSTNSTVTSSTTTQQRGTITLYKLSKNIGLIQMLASPTKDDLSLQKILGKLNFHCIDAFPDIVRRHSCLHTYVPTLTCQGLLQILRYRLRHTTQLKIVQEFNTLLSDSDIKLFRQYISRISSLDLDEQNIQCIKQLPIFDNAYNETDSLKYISLTNVLYIYESGPKLPLDLQPKSCIHVTDSDSRILLDKLGYVIHDFTHVARYIITTIAAGNAQKQETTTSKISTDYVKMTTLGKWLLAHCASLILTDVLCQETLSSCKLFLNKKQELCSCSQLIDPYFKEKYLPLFDVRLLPCQELLDNDKYLSLLRHLKLRTCYDLKCDELIDICEHQKDQNKQHNRALLADFILELLIHNPKLLEDYSQAKRIVLKQYLNITPWVPVQVERPQQYPQTLTWQGSVDPRRLYVTPRDCTDKSYSYVIGSVCLISSLDIPLEHRGKIDLREIKIDLLVKHLKIVIQCFMKCTPTEHKNEYSEYSNICKKLYESLSHFDMIEISKEMKIHDINEWIWNGQTFSSPSQIYLIEKTHVLAPYVQIVPYDFYSFTKFFERVGVKFKADSSKIEDILRTQQGDDHFYKWIRDTYTDRRLLQLVNDVEMKQQQTNSTKTTKASTSKDEQTRITFSSTLDNSDDKYYLYLPDIFNKQLQQNNVKETLVQALTTIIKEKKIQLLSEEDYFIRKMSGLEYQKSLYDHYRIYNDLLLPNLNVLSKNIKDSLVLFAIDHSDTLMLNILKEHCCIPCTPNGRTLRKPSKLIHPHCKLAQLYSDIDGLFPYGGQDSYLRDDRLNVLKLLGMKCDDNFVTWQELTERCESIQRIRDYDLAYERSIALLTILNDMLTMYNNGAPSNGSINSGDTTLYDKESRQRASLQLRDISFLPVKIRPVELQHLNLQWMGDKYINRLLKPKDLLSQHYELLVGSSWPIVQHYDLSKIQKTEHILITKQIEQFLGLDDTTKIELRDVLKQLDEISKLSVIGSGTGANYNHQTSSKYILDMCYNLYDYIQYYCFPHLQTQQQSLSHTNHQHLSEIEYRSSSMSSLQLEQSIRDIREHFQQRRLIYFPADLNETSSSPYLFLSLTQLLWQSPIKNSTVTPNLKPYYYQVPVTLHKQYKHFYLDLLQIKIQLEYKDLLTIMDSIKKKYQTKPLDKDDFTLLQTIYQLILDVFPQTSTSSSTTPFYLPNVDYVLHQGNTLYYYPFEQQLVSSPQDEYYVHPSVDRRICMKASVKVRKSQSSASQQQQQQQQHSTPPPASMPVSDQQQSNSSSRLFPKLFGNKKLESILARLDDPHINPQLVENMDETNPNIVLEFLLESNKYTQITNNLSDDDITIILKYFNDFLAKNYQGNFQKLRELKIYKPLWGSSSSPEPEHSSSKTHQQQQLCCSLEQFNYVYILNEDWSNLMRRSFKKNFFTEQFHEKKSVLLMQKKIEPLSKIFIHLRFHIPTDMDIFLQLCLPGFRKLDVKSQSNLLKYFSDDIDEKLSQHDKEQCRKLLHDKLEIYSQATSEDKQQHFTQIRTSRDPPEICPITELYDPHIKNIKSILSMHYFPDEQFHTPSMLKFLKECGLRSYIQIDKCKQIMESIQTHVKENGWTSEQRKRSKYLYEHLLDNWQRYDNSILDIKFLEPYRMIFENDDLLQLHEQYTASDDVNQLKYTCIKLSDGELLQYSKLCWTSSYLLPEFVRLEQYSDYTDQTQQIDQNCLDFFKLDKKPSYALVKTNLINLCEKFSLKNNNPQQKQKERSDLKSGSSASQHIIDDILIPVLKAIYSYFQTEIKLERRSEIYKELANKECVYSKTRRQFLYGKYFCLNLPVQDEIPPFLFSLPEEFLEYKSFFQQIGTQQEPHPMLYGDILRKLSKVCDTDYLNSNELCKSLKAMECFFKYLSTNSTITAQYKLSGLYLVSNDFKLIKSNDIVIMDDKTKLDYMTKLVHDKFMFNPNERVLKLDQTSSSNSATSKSQTSTTALKDIIDKIFVSQRPVLFTQKYEESFSITIPEDEESHRQRFLFNLERKYNQLLSSRHLHRCMARVIANHVARQTNPKIISLDDVENLIRQRLTYVKVTCVEYLETNLIYKKTQQKVDQSVDEKAVYLVVEGEENIILYISMKHTEQPYFTLCLARALSPCLGLSELQLDNSVMAALLATTIGQMSKLLNLVNVATDENILSILKMQYIPSPGNVYGDDIEALQLFSIDQHQILPGDLCVYKLNDLYIYCEVERIIKEYPSGDSSKSSFRKDDTDEWSWKKNQQQNLPNYTFICKIDENNGTQRIEQDQFYVLEHWSRIFDAVSTTPPDERESSKFSTDNKTGRDSSSGASKHDRDATGGDGNPNMHNSHSSFSNNNSSSSHHRSSRHHRGEGKTGFHSDPGATGTNGHSRTDSDSSNGTGSESPSESESSSTQQQQQDAIDKKELEDVKSEIYTAVRNAYQQTGQERKKTVKKLLLKWHPDKNPGRERFAAEVFKHLRKQIDHFENDPLTSLFNTFNNFHHSPFSGAGDSTTTDSGAKPSASTSAGGSSDYFRYGSFDNLNNDDVKRSYQDIPRTQTTSENTTDSDTQTNGGGTFSAGTGKTRFSPHRSSSFRTAREEWAYRRQHGFQRRHGFFSPTEEQPTNGTSGTNGTANGAQTGTQGKPAPIFEESPNARRKRNYQQSEADRWLKQAQHDLESSYSDMHSSTGNVAYDWACYKCYRAAEKALKAYHYFRDTGKNMTADIPGLLIGVDNDVREIGYKLYKWIGDPNRMQYPNAARFAKIPAEVFTVSQAEQAIEYTKELLKKIEDIMYPKDWLKNPKYSDFLQQVRHDPTKARCSSCNCSISVYGGDKTDLDKHVDTVKHQEFMKNKTKNSLETFFTPFIKLDKLSAIEATFVFHGVKHTRSHLSKDCTVSVVKRNSQCFR</sequence>
<feature type="region of interest" description="Disordered" evidence="1">
    <location>
        <begin position="2773"/>
        <end position="2827"/>
    </location>
</feature>
<feature type="region of interest" description="Disordered" evidence="1">
    <location>
        <begin position="1416"/>
        <end position="1449"/>
    </location>
</feature>
<evidence type="ECO:0000313" key="3">
    <source>
        <dbReference type="EMBL" id="CAF0737955.1"/>
    </source>
</evidence>
<feature type="compositionally biased region" description="Basic residues" evidence="1">
    <location>
        <begin position="2524"/>
        <end position="2534"/>
    </location>
</feature>
<comment type="caution">
    <text evidence="3">The sequence shown here is derived from an EMBL/GenBank/DDBJ whole genome shotgun (WGS) entry which is preliminary data.</text>
</comment>
<dbReference type="Proteomes" id="UP000681722">
    <property type="component" value="Unassembled WGS sequence"/>
</dbReference>
<dbReference type="InterPro" id="IPR036869">
    <property type="entry name" value="J_dom_sf"/>
</dbReference>
<dbReference type="SUPFAM" id="SSF46565">
    <property type="entry name" value="Chaperone J-domain"/>
    <property type="match status" value="1"/>
</dbReference>
<feature type="compositionally biased region" description="Low complexity" evidence="1">
    <location>
        <begin position="1416"/>
        <end position="1429"/>
    </location>
</feature>
<evidence type="ECO:0000313" key="5">
    <source>
        <dbReference type="Proteomes" id="UP000663829"/>
    </source>
</evidence>
<organism evidence="3 5">
    <name type="scientific">Didymodactylos carnosus</name>
    <dbReference type="NCBI Taxonomy" id="1234261"/>
    <lineage>
        <taxon>Eukaryota</taxon>
        <taxon>Metazoa</taxon>
        <taxon>Spiralia</taxon>
        <taxon>Gnathifera</taxon>
        <taxon>Rotifera</taxon>
        <taxon>Eurotatoria</taxon>
        <taxon>Bdelloidea</taxon>
        <taxon>Philodinida</taxon>
        <taxon>Philodinidae</taxon>
        <taxon>Didymodactylos</taxon>
    </lineage>
</organism>
<dbReference type="PANTHER" id="PTHR15600:SF42">
    <property type="entry name" value="SACSIN"/>
    <property type="match status" value="1"/>
</dbReference>
<feature type="domain" description="J" evidence="2">
    <location>
        <begin position="2595"/>
        <end position="2661"/>
    </location>
</feature>
<dbReference type="InterPro" id="IPR052972">
    <property type="entry name" value="Sacsin_chaperone_reg"/>
</dbReference>
<dbReference type="InterPro" id="IPR007842">
    <property type="entry name" value="HEPN_dom"/>
</dbReference>
<protein>
    <recommendedName>
        <fullName evidence="2">J domain-containing protein</fullName>
    </recommendedName>
</protein>
<feature type="region of interest" description="Disordered" evidence="1">
    <location>
        <begin position="2707"/>
        <end position="2757"/>
    </location>
</feature>
<dbReference type="SUPFAM" id="SSF81593">
    <property type="entry name" value="Nucleotidyltransferase substrate binding subunit/domain"/>
    <property type="match status" value="1"/>
</dbReference>
<dbReference type="Gene3D" id="1.10.287.110">
    <property type="entry name" value="DnaJ domain"/>
    <property type="match status" value="1"/>
</dbReference>
<evidence type="ECO:0000313" key="4">
    <source>
        <dbReference type="EMBL" id="CAF3515991.1"/>
    </source>
</evidence>
<dbReference type="SMART" id="SM00748">
    <property type="entry name" value="HEPN"/>
    <property type="match status" value="1"/>
</dbReference>
<reference evidence="3" key="1">
    <citation type="submission" date="2021-02" db="EMBL/GenBank/DDBJ databases">
        <authorList>
            <person name="Nowell W R."/>
        </authorList>
    </citation>
    <scope>NUCLEOTIDE SEQUENCE</scope>
</reference>
<gene>
    <name evidence="3" type="ORF">GPM918_LOCUS90</name>
    <name evidence="4" type="ORF">SRO942_LOCUS91</name>
</gene>
<feature type="compositionally biased region" description="Polar residues" evidence="1">
    <location>
        <begin position="2478"/>
        <end position="2493"/>
    </location>
</feature>
<keyword evidence="5" id="KW-1185">Reference proteome</keyword>
<dbReference type="PANTHER" id="PTHR15600">
    <property type="entry name" value="SACSIN"/>
    <property type="match status" value="1"/>
</dbReference>
<feature type="compositionally biased region" description="Polar residues" evidence="1">
    <location>
        <begin position="2672"/>
        <end position="2691"/>
    </location>
</feature>
<feature type="compositionally biased region" description="Basic and acidic residues" evidence="1">
    <location>
        <begin position="2412"/>
        <end position="2422"/>
    </location>
</feature>
<dbReference type="Pfam" id="PF05168">
    <property type="entry name" value="HEPN"/>
    <property type="match status" value="1"/>
</dbReference>
<feature type="compositionally biased region" description="Low complexity" evidence="1">
    <location>
        <begin position="2510"/>
        <end position="2523"/>
    </location>
</feature>
<feature type="region of interest" description="Disordered" evidence="1">
    <location>
        <begin position="2466"/>
        <end position="2589"/>
    </location>
</feature>
<feature type="region of interest" description="Disordered" evidence="1">
    <location>
        <begin position="79"/>
        <end position="103"/>
    </location>
</feature>
<name>A0A813NNJ4_9BILA</name>
<dbReference type="PROSITE" id="PS50076">
    <property type="entry name" value="DNAJ_2"/>
    <property type="match status" value="1"/>
</dbReference>
<proteinExistence type="predicted"/>
<feature type="region of interest" description="Disordered" evidence="1">
    <location>
        <begin position="2404"/>
        <end position="2424"/>
    </location>
</feature>
<feature type="compositionally biased region" description="Polar residues" evidence="1">
    <location>
        <begin position="1440"/>
        <end position="1449"/>
    </location>
</feature>
<dbReference type="GO" id="GO:0030544">
    <property type="term" value="F:Hsp70 protein binding"/>
    <property type="evidence" value="ECO:0007669"/>
    <property type="project" value="TreeGrafter"/>
</dbReference>
<feature type="compositionally biased region" description="Low complexity" evidence="1">
    <location>
        <begin position="2558"/>
        <end position="2582"/>
    </location>
</feature>
<evidence type="ECO:0000259" key="2">
    <source>
        <dbReference type="PROSITE" id="PS50076"/>
    </source>
</evidence>
<dbReference type="Proteomes" id="UP000663829">
    <property type="component" value="Unassembled WGS sequence"/>
</dbReference>